<dbReference type="Gene3D" id="2.40.30.10">
    <property type="entry name" value="Translation factors"/>
    <property type="match status" value="1"/>
</dbReference>
<dbReference type="PANTHER" id="PTHR30217:SF6">
    <property type="entry name" value="TRNA HYDROXYLATION PROTEIN P"/>
    <property type="match status" value="1"/>
</dbReference>
<dbReference type="GO" id="GO:0008233">
    <property type="term" value="F:peptidase activity"/>
    <property type="evidence" value="ECO:0007669"/>
    <property type="project" value="UniProtKB-KW"/>
</dbReference>
<accession>A0A9D1DYA8</accession>
<sequence>MDVPKEKLYLNQKMEVLSPAGDFERLETALRYGADAVYLGSTAYGMRASAASFDLPALERACALAHGMGKRVYLTCNTLPRNDEFDGLPAFLRGAADAGVDAFIVTDLGVLSLLREMVPGAEIHISTQAGVVNYRAAREFYRMGAKRVVLARELSLDEIAEIRDKTPPELEIEVFVHGAMCLSFSGRCVLSNYMASRDANRGQCAQPCRWKYALMEEKRPGQYFPVFEDEEGTYILNAKDLCLLPYIDKLAAAGVTSLKIEGRAKSAYYVAAVTNAYRIAVDDFYARPEGWQLPGWLSDEVRKVSHRDYSAGFLFGRPEAGQRYEQNGYIRLTDVAAVVERVEDGRVYCTQKNRFFDGDTLELLEPGKQPVPFTVTGLQNGDGEPISDTRHPAMAFSFPLSLLPHPPAAGSMIRKNLEG</sequence>
<reference evidence="5" key="1">
    <citation type="submission" date="2020-10" db="EMBL/GenBank/DDBJ databases">
        <authorList>
            <person name="Gilroy R."/>
        </authorList>
    </citation>
    <scope>NUCLEOTIDE SEQUENCE</scope>
    <source>
        <strain evidence="5">CHK189-12415</strain>
    </source>
</reference>
<comment type="similarity">
    <text evidence="3">Belongs to the peptidase U32 family.</text>
</comment>
<dbReference type="EMBL" id="DVHA01000181">
    <property type="protein sequence ID" value="HIR61039.1"/>
    <property type="molecule type" value="Genomic_DNA"/>
</dbReference>
<dbReference type="PANTHER" id="PTHR30217">
    <property type="entry name" value="PEPTIDASE U32 FAMILY"/>
    <property type="match status" value="1"/>
</dbReference>
<dbReference type="SUPFAM" id="SSF51412">
    <property type="entry name" value="Inosine monophosphate dehydrogenase (IMPDH)"/>
    <property type="match status" value="1"/>
</dbReference>
<evidence type="ECO:0000256" key="1">
    <source>
        <dbReference type="ARBA" id="ARBA00022670"/>
    </source>
</evidence>
<dbReference type="GO" id="GO:0006508">
    <property type="term" value="P:proteolysis"/>
    <property type="evidence" value="ECO:0007669"/>
    <property type="project" value="UniProtKB-KW"/>
</dbReference>
<name>A0A9D1DYA8_9FIRM</name>
<dbReference type="Proteomes" id="UP000824241">
    <property type="component" value="Unassembled WGS sequence"/>
</dbReference>
<dbReference type="Pfam" id="PF01136">
    <property type="entry name" value="Peptidase_U32"/>
    <property type="match status" value="1"/>
</dbReference>
<gene>
    <name evidence="5" type="ORF">IAB37_05640</name>
</gene>
<dbReference type="PROSITE" id="PS01276">
    <property type="entry name" value="PEPTIDASE_U32"/>
    <property type="match status" value="1"/>
</dbReference>
<proteinExistence type="inferred from homology"/>
<dbReference type="InterPro" id="IPR001539">
    <property type="entry name" value="Peptidase_U32"/>
</dbReference>
<evidence type="ECO:0000313" key="5">
    <source>
        <dbReference type="EMBL" id="HIR61039.1"/>
    </source>
</evidence>
<dbReference type="AlphaFoldDB" id="A0A9D1DYA8"/>
<evidence type="ECO:0000313" key="6">
    <source>
        <dbReference type="Proteomes" id="UP000824241"/>
    </source>
</evidence>
<comment type="caution">
    <text evidence="5">The sequence shown here is derived from an EMBL/GenBank/DDBJ whole genome shotgun (WGS) entry which is preliminary data.</text>
</comment>
<dbReference type="InterPro" id="IPR032525">
    <property type="entry name" value="Peptidase_U32_C"/>
</dbReference>
<evidence type="ECO:0000259" key="4">
    <source>
        <dbReference type="Pfam" id="PF16325"/>
    </source>
</evidence>
<evidence type="ECO:0000256" key="2">
    <source>
        <dbReference type="ARBA" id="ARBA00022801"/>
    </source>
</evidence>
<dbReference type="InterPro" id="IPR051454">
    <property type="entry name" value="RNA/ubiquinone_mod_enzymes"/>
</dbReference>
<keyword evidence="2" id="KW-0378">Hydrolase</keyword>
<dbReference type="Pfam" id="PF16325">
    <property type="entry name" value="Peptidase_U32_C"/>
    <property type="match status" value="1"/>
</dbReference>
<organism evidence="5 6">
    <name type="scientific">Candidatus Faecivivens stercoravium</name>
    <dbReference type="NCBI Taxonomy" id="2840803"/>
    <lineage>
        <taxon>Bacteria</taxon>
        <taxon>Bacillati</taxon>
        <taxon>Bacillota</taxon>
        <taxon>Clostridia</taxon>
        <taxon>Eubacteriales</taxon>
        <taxon>Oscillospiraceae</taxon>
        <taxon>Oscillospiraceae incertae sedis</taxon>
        <taxon>Candidatus Faecivivens</taxon>
    </lineage>
</organism>
<protein>
    <submittedName>
        <fullName evidence="5">U32 family peptidase</fullName>
    </submittedName>
</protein>
<reference evidence="5" key="2">
    <citation type="journal article" date="2021" name="PeerJ">
        <title>Extensive microbial diversity within the chicken gut microbiome revealed by metagenomics and culture.</title>
        <authorList>
            <person name="Gilroy R."/>
            <person name="Ravi A."/>
            <person name="Getino M."/>
            <person name="Pursley I."/>
            <person name="Horton D.L."/>
            <person name="Alikhan N.F."/>
            <person name="Baker D."/>
            <person name="Gharbi K."/>
            <person name="Hall N."/>
            <person name="Watson M."/>
            <person name="Adriaenssens E.M."/>
            <person name="Foster-Nyarko E."/>
            <person name="Jarju S."/>
            <person name="Secka A."/>
            <person name="Antonio M."/>
            <person name="Oren A."/>
            <person name="Chaudhuri R.R."/>
            <person name="La Ragione R."/>
            <person name="Hildebrand F."/>
            <person name="Pallen M.J."/>
        </authorList>
    </citation>
    <scope>NUCLEOTIDE SEQUENCE</scope>
    <source>
        <strain evidence="5">CHK189-12415</strain>
    </source>
</reference>
<keyword evidence="1" id="KW-0645">Protease</keyword>
<evidence type="ECO:0000256" key="3">
    <source>
        <dbReference type="ARBA" id="ARBA00038374"/>
    </source>
</evidence>
<feature type="domain" description="Peptidase family U32 C-terminal" evidence="4">
    <location>
        <begin position="334"/>
        <end position="414"/>
    </location>
</feature>